<dbReference type="Proteomes" id="UP000766246">
    <property type="component" value="Unassembled WGS sequence"/>
</dbReference>
<evidence type="ECO:0000313" key="3">
    <source>
        <dbReference type="Proteomes" id="UP000766246"/>
    </source>
</evidence>
<evidence type="ECO:0000256" key="1">
    <source>
        <dbReference type="SAM" id="MobiDB-lite"/>
    </source>
</evidence>
<organism evidence="2 3">
    <name type="scientific">Pseudobutyrivibrio ruminis</name>
    <dbReference type="NCBI Taxonomy" id="46206"/>
    <lineage>
        <taxon>Bacteria</taxon>
        <taxon>Bacillati</taxon>
        <taxon>Bacillota</taxon>
        <taxon>Clostridia</taxon>
        <taxon>Lachnospirales</taxon>
        <taxon>Lachnospiraceae</taxon>
        <taxon>Pseudobutyrivibrio</taxon>
    </lineage>
</organism>
<feature type="compositionally biased region" description="Basic and acidic residues" evidence="1">
    <location>
        <begin position="57"/>
        <end position="71"/>
    </location>
</feature>
<dbReference type="EMBL" id="SVER01000024">
    <property type="protein sequence ID" value="MBE5920112.1"/>
    <property type="molecule type" value="Genomic_DNA"/>
</dbReference>
<feature type="compositionally biased region" description="Basic and acidic residues" evidence="1">
    <location>
        <begin position="28"/>
        <end position="46"/>
    </location>
</feature>
<gene>
    <name evidence="2" type="ORF">E7272_09745</name>
</gene>
<dbReference type="AlphaFoldDB" id="A0A927UDY5"/>
<protein>
    <submittedName>
        <fullName evidence="2">Uncharacterized protein</fullName>
    </submittedName>
</protein>
<feature type="region of interest" description="Disordered" evidence="1">
    <location>
        <begin position="1"/>
        <end position="71"/>
    </location>
</feature>
<evidence type="ECO:0000313" key="2">
    <source>
        <dbReference type="EMBL" id="MBE5920112.1"/>
    </source>
</evidence>
<name>A0A927UDY5_9FIRM</name>
<sequence length="212" mass="23883">MADISVKNNIHIEDTTVTKAAPSSHSSKPADSEKQPVSDKSTDVLTKEYGPVVSSSKDGDTVRVKHDSDEETNLHKILQEELERLSEKKFEMPDYEVHTATKEIQKNTWDMAEEARNITSFAGYSDSELKQLYLKGDISQIDYNQEMESRTARKASEAEDLQSFNNTTAKSFAKLSQIENDANTIDMIETGQMSDTIPDEIRIQALQNFDIL</sequence>
<reference evidence="2" key="1">
    <citation type="submission" date="2019-04" db="EMBL/GenBank/DDBJ databases">
        <title>Evolution of Biomass-Degrading Anaerobic Consortia Revealed by Metagenomics.</title>
        <authorList>
            <person name="Peng X."/>
        </authorList>
    </citation>
    <scope>NUCLEOTIDE SEQUENCE</scope>
    <source>
        <strain evidence="2">SIG311</strain>
    </source>
</reference>
<accession>A0A927UDY5</accession>
<proteinExistence type="predicted"/>
<comment type="caution">
    <text evidence="2">The sequence shown here is derived from an EMBL/GenBank/DDBJ whole genome shotgun (WGS) entry which is preliminary data.</text>
</comment>